<organism evidence="1 2">
    <name type="scientific">Mesorhizobium salmacidum</name>
    <dbReference type="NCBI Taxonomy" id="3015171"/>
    <lineage>
        <taxon>Bacteria</taxon>
        <taxon>Pseudomonadati</taxon>
        <taxon>Pseudomonadota</taxon>
        <taxon>Alphaproteobacteria</taxon>
        <taxon>Hyphomicrobiales</taxon>
        <taxon>Phyllobacteriaceae</taxon>
        <taxon>Mesorhizobium</taxon>
    </lineage>
</organism>
<comment type="caution">
    <text evidence="1">The sequence shown here is derived from an EMBL/GenBank/DDBJ whole genome shotgun (WGS) entry which is preliminary data.</text>
</comment>
<dbReference type="EMBL" id="JAPYKS010000052">
    <property type="protein sequence ID" value="MEI9413141.1"/>
    <property type="molecule type" value="Genomic_DNA"/>
</dbReference>
<name>A0ABU8L6T7_9HYPH</name>
<keyword evidence="2" id="KW-1185">Reference proteome</keyword>
<dbReference type="RefSeq" id="WP_337109462.1">
    <property type="nucleotide sequence ID" value="NZ_JAPYKS010000052.1"/>
</dbReference>
<proteinExistence type="predicted"/>
<gene>
    <name evidence="1" type="ORF">O7A60_31010</name>
</gene>
<accession>A0ABU8L6T7</accession>
<evidence type="ECO:0000313" key="1">
    <source>
        <dbReference type="EMBL" id="MEI9413141.1"/>
    </source>
</evidence>
<reference evidence="1 2" key="1">
    <citation type="submission" date="2022-12" db="EMBL/GenBank/DDBJ databases">
        <authorList>
            <person name="Muema E."/>
        </authorList>
    </citation>
    <scope>NUCLEOTIDE SEQUENCE [LARGE SCALE GENOMIC DNA]</scope>
    <source>
        <strain evidence="2">1326</strain>
    </source>
</reference>
<protein>
    <recommendedName>
        <fullName evidence="3">C2H2-type domain-containing protein</fullName>
    </recommendedName>
</protein>
<evidence type="ECO:0000313" key="2">
    <source>
        <dbReference type="Proteomes" id="UP001387293"/>
    </source>
</evidence>
<evidence type="ECO:0008006" key="3">
    <source>
        <dbReference type="Google" id="ProtNLM"/>
    </source>
</evidence>
<dbReference type="Proteomes" id="UP001387293">
    <property type="component" value="Unassembled WGS sequence"/>
</dbReference>
<sequence length="69" mass="7998">MTKLSDHGPPIEGKPHEGEPDAERFYLCKICGQAVDMCDLRQVMWHEQPEHEPLEQETAAKILVFPRRK</sequence>